<feature type="region of interest" description="Disordered" evidence="1">
    <location>
        <begin position="351"/>
        <end position="397"/>
    </location>
</feature>
<dbReference type="InterPro" id="IPR036361">
    <property type="entry name" value="SAP_dom_sf"/>
</dbReference>
<feature type="compositionally biased region" description="Basic and acidic residues" evidence="1">
    <location>
        <begin position="233"/>
        <end position="248"/>
    </location>
</feature>
<gene>
    <name evidence="4" type="ORF">ACHAWU_004642</name>
</gene>
<feature type="compositionally biased region" description="Gly residues" evidence="1">
    <location>
        <begin position="219"/>
        <end position="232"/>
    </location>
</feature>
<feature type="region of interest" description="Disordered" evidence="1">
    <location>
        <begin position="214"/>
        <end position="280"/>
    </location>
</feature>
<feature type="compositionally biased region" description="Low complexity" evidence="1">
    <location>
        <begin position="589"/>
        <end position="601"/>
    </location>
</feature>
<accession>A0ABD3N5L7</accession>
<dbReference type="Gene3D" id="1.20.120.1910">
    <property type="entry name" value="Cysteine-tRNA ligase, C-terminal anti-codon recognition domain"/>
    <property type="match status" value="1"/>
</dbReference>
<feature type="chain" id="PRO_5044798948" description="SAP domain-containing protein" evidence="2">
    <location>
        <begin position="27"/>
        <end position="634"/>
    </location>
</feature>
<keyword evidence="5" id="KW-1185">Reference proteome</keyword>
<organism evidence="4 5">
    <name type="scientific">Discostella pseudostelligera</name>
    <dbReference type="NCBI Taxonomy" id="259834"/>
    <lineage>
        <taxon>Eukaryota</taxon>
        <taxon>Sar</taxon>
        <taxon>Stramenopiles</taxon>
        <taxon>Ochrophyta</taxon>
        <taxon>Bacillariophyta</taxon>
        <taxon>Coscinodiscophyceae</taxon>
        <taxon>Thalassiosirophycidae</taxon>
        <taxon>Stephanodiscales</taxon>
        <taxon>Stephanodiscaceae</taxon>
        <taxon>Discostella</taxon>
    </lineage>
</organism>
<feature type="domain" description="SAP" evidence="3">
    <location>
        <begin position="601"/>
        <end position="634"/>
    </location>
</feature>
<feature type="compositionally biased region" description="Gly residues" evidence="1">
    <location>
        <begin position="107"/>
        <end position="119"/>
    </location>
</feature>
<feature type="region of interest" description="Disordered" evidence="1">
    <location>
        <begin position="107"/>
        <end position="157"/>
    </location>
</feature>
<evidence type="ECO:0000259" key="3">
    <source>
        <dbReference type="PROSITE" id="PS50800"/>
    </source>
</evidence>
<evidence type="ECO:0000313" key="5">
    <source>
        <dbReference type="Proteomes" id="UP001530293"/>
    </source>
</evidence>
<feature type="compositionally biased region" description="Gly residues" evidence="1">
    <location>
        <begin position="251"/>
        <end position="262"/>
    </location>
</feature>
<feature type="signal peptide" evidence="2">
    <location>
        <begin position="1"/>
        <end position="26"/>
    </location>
</feature>
<dbReference type="Proteomes" id="UP001530293">
    <property type="component" value="Unassembled WGS sequence"/>
</dbReference>
<feature type="compositionally biased region" description="Low complexity" evidence="1">
    <location>
        <begin position="137"/>
        <end position="146"/>
    </location>
</feature>
<dbReference type="Gene3D" id="1.10.720.30">
    <property type="entry name" value="SAP domain"/>
    <property type="match status" value="1"/>
</dbReference>
<dbReference type="InterPro" id="IPR009080">
    <property type="entry name" value="tRNAsynth_Ia_anticodon-bd"/>
</dbReference>
<feature type="compositionally biased region" description="Acidic residues" evidence="1">
    <location>
        <begin position="542"/>
        <end position="554"/>
    </location>
</feature>
<protein>
    <recommendedName>
        <fullName evidence="3">SAP domain-containing protein</fullName>
    </recommendedName>
</protein>
<reference evidence="4 5" key="1">
    <citation type="submission" date="2024-10" db="EMBL/GenBank/DDBJ databases">
        <title>Updated reference genomes for cyclostephanoid diatoms.</title>
        <authorList>
            <person name="Roberts W.R."/>
            <person name="Alverson A.J."/>
        </authorList>
    </citation>
    <scope>NUCLEOTIDE SEQUENCE [LARGE SCALE GENOMIC DNA]</scope>
    <source>
        <strain evidence="4 5">AJA232-27</strain>
    </source>
</reference>
<feature type="region of interest" description="Disordered" evidence="1">
    <location>
        <begin position="540"/>
        <end position="601"/>
    </location>
</feature>
<dbReference type="AlphaFoldDB" id="A0ABD3N5L7"/>
<dbReference type="PROSITE" id="PS50800">
    <property type="entry name" value="SAP"/>
    <property type="match status" value="1"/>
</dbReference>
<dbReference type="SUPFAM" id="SSF68906">
    <property type="entry name" value="SAP domain"/>
    <property type="match status" value="1"/>
</dbReference>
<dbReference type="EMBL" id="JALLBG020000024">
    <property type="protein sequence ID" value="KAL3771369.1"/>
    <property type="molecule type" value="Genomic_DNA"/>
</dbReference>
<dbReference type="SMART" id="SM00513">
    <property type="entry name" value="SAP"/>
    <property type="match status" value="1"/>
</dbReference>
<dbReference type="Pfam" id="PF02037">
    <property type="entry name" value="SAP"/>
    <property type="match status" value="1"/>
</dbReference>
<name>A0ABD3N5L7_9STRA</name>
<feature type="compositionally biased region" description="Acidic residues" evidence="1">
    <location>
        <begin position="562"/>
        <end position="581"/>
    </location>
</feature>
<sequence>MRFSPISLVILASLHLARLHTHDVHAFSITTSISNVASTYSSSSSAASASNMSLMTSSSVKMKVVQTQLSSTAKDDSEGGSGGGGGGGWYDDYDDFVSKLNFEGGGWDNSGASTSGGGNYDSSNRSSRPGRGGGRSSGRSNSSSSRTGVRNVYSHDYQRDTSRDASFIPEDTMPIIEKLLASRLDYRKRRMFDEADGIRDELLNVHGVTVWDKEKTWSTGGGGGNGGGGGSGRGERINRFSDRLDGRGRGRGAGGRGAGRGRGSGDRIGRGGGGAARRENKFNEHGHDYSQVGGPINPSTCSLTESEIHDRIRSRMECKFARDFNTADRIEYELRQAGVLVHDGFKEWRADGDEQDELSSWGGRRGGGRGGDERRGSGRFGGGPKPPKVYNQRGPGKDLTADDVATISALVAERSEAKSTMDYDRADVIFDQLTNEFNVNIDDKSGEWALLHEEYQLNINESAFVPDENVQVMIGKKLGDRILARKARNFDLADDIRDELLNEYVVEIDDRAKEWMVSNPRGGQWSLNGDNEVNNIVSKQEWDEEDDVDDDGDDSNSNNGWEENDDEDDSVGLREDDDEFNESNTGNVSSSSSSSLSESTLLELTVPELKEKLREAGLPLSGRKSELILRLLES</sequence>
<proteinExistence type="predicted"/>
<keyword evidence="2" id="KW-0732">Signal</keyword>
<evidence type="ECO:0000313" key="4">
    <source>
        <dbReference type="EMBL" id="KAL3771369.1"/>
    </source>
</evidence>
<evidence type="ECO:0000256" key="1">
    <source>
        <dbReference type="SAM" id="MobiDB-lite"/>
    </source>
</evidence>
<evidence type="ECO:0000256" key="2">
    <source>
        <dbReference type="SAM" id="SignalP"/>
    </source>
</evidence>
<dbReference type="InterPro" id="IPR003034">
    <property type="entry name" value="SAP_dom"/>
</dbReference>
<comment type="caution">
    <text evidence="4">The sequence shown here is derived from an EMBL/GenBank/DDBJ whole genome shotgun (WGS) entry which is preliminary data.</text>
</comment>
<dbReference type="SUPFAM" id="SSF47323">
    <property type="entry name" value="Anticodon-binding domain of a subclass of class I aminoacyl-tRNA synthetases"/>
    <property type="match status" value="2"/>
</dbReference>